<evidence type="ECO:0000259" key="1">
    <source>
        <dbReference type="Pfam" id="PF01636"/>
    </source>
</evidence>
<dbReference type="Pfam" id="PF01636">
    <property type="entry name" value="APH"/>
    <property type="match status" value="1"/>
</dbReference>
<protein>
    <submittedName>
        <fullName evidence="2">Phosphotransferase</fullName>
    </submittedName>
</protein>
<dbReference type="InterPro" id="IPR011009">
    <property type="entry name" value="Kinase-like_dom_sf"/>
</dbReference>
<name>A0A6I4VYT4_9ACTN</name>
<dbReference type="InterPro" id="IPR002575">
    <property type="entry name" value="Aminoglycoside_PTrfase"/>
</dbReference>
<dbReference type="Proteomes" id="UP000431901">
    <property type="component" value="Unassembled WGS sequence"/>
</dbReference>
<dbReference type="Gene3D" id="3.90.1200.10">
    <property type="match status" value="1"/>
</dbReference>
<dbReference type="PANTHER" id="PTHR21310">
    <property type="entry name" value="AMINOGLYCOSIDE PHOSPHOTRANSFERASE-RELATED-RELATED"/>
    <property type="match status" value="1"/>
</dbReference>
<dbReference type="InterPro" id="IPR051678">
    <property type="entry name" value="AGP_Transferase"/>
</dbReference>
<keyword evidence="3" id="KW-1185">Reference proteome</keyword>
<reference evidence="2 3" key="1">
    <citation type="submission" date="2019-12" db="EMBL/GenBank/DDBJ databases">
        <title>Nocardia macrotermitis sp. nov. and Nocardia aurantia sp. nov., isolated from the gut of the fungus growing-termite Macrotermes natalensis.</title>
        <authorList>
            <person name="Christine B."/>
            <person name="Rene B."/>
        </authorList>
    </citation>
    <scope>NUCLEOTIDE SEQUENCE [LARGE SCALE GENOMIC DNA]</scope>
    <source>
        <strain evidence="2 3">DSM 102126</strain>
    </source>
</reference>
<sequence>MTLENSPAPFTAESAQAVAVAVCRAAGMDPAGATLMGPVADNAVFRIPAERIVVRVASSMRAMPRVARELAVARWLAEQDFPAVRPVDAVTQPVAEQNRLVTFWEEIQNPRQASTAEMGTLLRRLHALPDPPSGLVGPMEPFVRQRAHIAEATGIDADDRDFLMSLLTQLKEAYDEVKFTLPAGVIHGDPHRKNILVDDKDRPILLDLERFSLGPREWDLTVPAVYLRVGWYDDATYTAFSSAYGFDVTAWDGFATLAAIRELRMTTWLAARTGREPRLIGEARRRIASLRDTSAPRHWTPGT</sequence>
<organism evidence="2 3">
    <name type="scientific">Actinomadura rayongensis</name>
    <dbReference type="NCBI Taxonomy" id="1429076"/>
    <lineage>
        <taxon>Bacteria</taxon>
        <taxon>Bacillati</taxon>
        <taxon>Actinomycetota</taxon>
        <taxon>Actinomycetes</taxon>
        <taxon>Streptosporangiales</taxon>
        <taxon>Thermomonosporaceae</taxon>
        <taxon>Actinomadura</taxon>
    </lineage>
</organism>
<accession>A0A6I4VYT4</accession>
<gene>
    <name evidence="2" type="ORF">GQ466_03725</name>
</gene>
<proteinExistence type="predicted"/>
<evidence type="ECO:0000313" key="2">
    <source>
        <dbReference type="EMBL" id="MXQ63137.1"/>
    </source>
</evidence>
<dbReference type="GO" id="GO:0016740">
    <property type="term" value="F:transferase activity"/>
    <property type="evidence" value="ECO:0007669"/>
    <property type="project" value="UniProtKB-KW"/>
</dbReference>
<dbReference type="OrthoDB" id="3723194at2"/>
<dbReference type="SUPFAM" id="SSF56112">
    <property type="entry name" value="Protein kinase-like (PK-like)"/>
    <property type="match status" value="1"/>
</dbReference>
<feature type="domain" description="Aminoglycoside phosphotransferase" evidence="1">
    <location>
        <begin position="41"/>
        <end position="252"/>
    </location>
</feature>
<dbReference type="EMBL" id="WUTW01000001">
    <property type="protein sequence ID" value="MXQ63137.1"/>
    <property type="molecule type" value="Genomic_DNA"/>
</dbReference>
<comment type="caution">
    <text evidence="2">The sequence shown here is derived from an EMBL/GenBank/DDBJ whole genome shotgun (WGS) entry which is preliminary data.</text>
</comment>
<dbReference type="AlphaFoldDB" id="A0A6I4VYT4"/>
<dbReference type="RefSeq" id="WP_161101337.1">
    <property type="nucleotide sequence ID" value="NZ_JBHLYI010000002.1"/>
</dbReference>
<evidence type="ECO:0000313" key="3">
    <source>
        <dbReference type="Proteomes" id="UP000431901"/>
    </source>
</evidence>
<keyword evidence="2" id="KW-0808">Transferase</keyword>
<dbReference type="PANTHER" id="PTHR21310:SF40">
    <property type="entry name" value="AMINOGLYCOSIDE PHOSPHOTRANSFERASE DOMAIN-CONTAINING PROTEIN-RELATED"/>
    <property type="match status" value="1"/>
</dbReference>